<protein>
    <recommendedName>
        <fullName evidence="9">WAT1-related protein</fullName>
    </recommendedName>
</protein>
<evidence type="ECO:0000256" key="4">
    <source>
        <dbReference type="ARBA" id="ARBA00022989"/>
    </source>
</evidence>
<keyword evidence="2" id="KW-0813">Transport</keyword>
<organism evidence="7 8">
    <name type="scientific">Aspergillus granulosus</name>
    <dbReference type="NCBI Taxonomy" id="176169"/>
    <lineage>
        <taxon>Eukaryota</taxon>
        <taxon>Fungi</taxon>
        <taxon>Dikarya</taxon>
        <taxon>Ascomycota</taxon>
        <taxon>Pezizomycotina</taxon>
        <taxon>Eurotiomycetes</taxon>
        <taxon>Eurotiomycetidae</taxon>
        <taxon>Eurotiales</taxon>
        <taxon>Aspergillaceae</taxon>
        <taxon>Aspergillus</taxon>
        <taxon>Aspergillus subgen. Nidulantes</taxon>
    </lineage>
</organism>
<comment type="caution">
    <text evidence="7">The sequence shown here is derived from an EMBL/GenBank/DDBJ whole genome shotgun (WGS) entry which is preliminary data.</text>
</comment>
<accession>A0ABR4GSN1</accession>
<evidence type="ECO:0000256" key="3">
    <source>
        <dbReference type="ARBA" id="ARBA00022692"/>
    </source>
</evidence>
<evidence type="ECO:0000256" key="5">
    <source>
        <dbReference type="ARBA" id="ARBA00023136"/>
    </source>
</evidence>
<dbReference type="Proteomes" id="UP001610334">
    <property type="component" value="Unassembled WGS sequence"/>
</dbReference>
<feature type="transmembrane region" description="Helical" evidence="6">
    <location>
        <begin position="93"/>
        <end position="110"/>
    </location>
</feature>
<keyword evidence="4 6" id="KW-1133">Transmembrane helix</keyword>
<dbReference type="Gene3D" id="1.20.1250.20">
    <property type="entry name" value="MFS general substrate transporter like domains"/>
    <property type="match status" value="1"/>
</dbReference>
<evidence type="ECO:0000256" key="1">
    <source>
        <dbReference type="ARBA" id="ARBA00004141"/>
    </source>
</evidence>
<comment type="subcellular location">
    <subcellularLocation>
        <location evidence="1">Membrane</location>
        <topology evidence="1">Multi-pass membrane protein</topology>
    </subcellularLocation>
</comment>
<proteinExistence type="predicted"/>
<dbReference type="SUPFAM" id="SSF103473">
    <property type="entry name" value="MFS general substrate transporter"/>
    <property type="match status" value="1"/>
</dbReference>
<sequence>MRLMRDSTKELDSKFELGPAINSLLELKMWPFMVLRVAYGVATISTVTFLLQIVAHLGYTTIKTNLFLVAPILTSCVITLVVAWLSDHYQERGAFLCLGFSLTMIGYIMAERSSSPPAPTFRLVSSTRGTITAKLMRMPAH</sequence>
<dbReference type="PANTHER" id="PTHR43791:SF9">
    <property type="entry name" value="MAJOR FACILITATOR-TYPE TRANSPORTER HXNP"/>
    <property type="match status" value="1"/>
</dbReference>
<keyword evidence="8" id="KW-1185">Reference proteome</keyword>
<gene>
    <name evidence="7" type="ORF">BJX63DRAFT_415959</name>
</gene>
<evidence type="ECO:0000256" key="2">
    <source>
        <dbReference type="ARBA" id="ARBA00022448"/>
    </source>
</evidence>
<keyword evidence="3 6" id="KW-0812">Transmembrane</keyword>
<evidence type="ECO:0000256" key="6">
    <source>
        <dbReference type="SAM" id="Phobius"/>
    </source>
</evidence>
<dbReference type="EMBL" id="JBFXLT010000210">
    <property type="protein sequence ID" value="KAL2802084.1"/>
    <property type="molecule type" value="Genomic_DNA"/>
</dbReference>
<evidence type="ECO:0000313" key="7">
    <source>
        <dbReference type="EMBL" id="KAL2802084.1"/>
    </source>
</evidence>
<evidence type="ECO:0008006" key="9">
    <source>
        <dbReference type="Google" id="ProtNLM"/>
    </source>
</evidence>
<feature type="transmembrane region" description="Helical" evidence="6">
    <location>
        <begin position="65"/>
        <end position="86"/>
    </location>
</feature>
<evidence type="ECO:0000313" key="8">
    <source>
        <dbReference type="Proteomes" id="UP001610334"/>
    </source>
</evidence>
<name>A0ABR4GSN1_9EURO</name>
<dbReference type="PANTHER" id="PTHR43791">
    <property type="entry name" value="PERMEASE-RELATED"/>
    <property type="match status" value="1"/>
</dbReference>
<dbReference type="InterPro" id="IPR036259">
    <property type="entry name" value="MFS_trans_sf"/>
</dbReference>
<reference evidence="7 8" key="1">
    <citation type="submission" date="2024-07" db="EMBL/GenBank/DDBJ databases">
        <title>Section-level genome sequencing and comparative genomics of Aspergillus sections Usti and Cavernicolus.</title>
        <authorList>
            <consortium name="Lawrence Berkeley National Laboratory"/>
            <person name="Nybo J.L."/>
            <person name="Vesth T.C."/>
            <person name="Theobald S."/>
            <person name="Frisvad J.C."/>
            <person name="Larsen T.O."/>
            <person name="Kjaerboelling I."/>
            <person name="Rothschild-Mancinelli K."/>
            <person name="Lyhne E.K."/>
            <person name="Kogle M.E."/>
            <person name="Barry K."/>
            <person name="Clum A."/>
            <person name="Na H."/>
            <person name="Ledsgaard L."/>
            <person name="Lin J."/>
            <person name="Lipzen A."/>
            <person name="Kuo A."/>
            <person name="Riley R."/>
            <person name="Mondo S."/>
            <person name="Labutti K."/>
            <person name="Haridas S."/>
            <person name="Pangalinan J."/>
            <person name="Salamov A.A."/>
            <person name="Simmons B.A."/>
            <person name="Magnuson J.K."/>
            <person name="Chen J."/>
            <person name="Drula E."/>
            <person name="Henrissat B."/>
            <person name="Wiebenga A."/>
            <person name="Lubbers R.J."/>
            <person name="Gomes A.C."/>
            <person name="Makela M.R."/>
            <person name="Stajich J."/>
            <person name="Grigoriev I.V."/>
            <person name="Mortensen U.H."/>
            <person name="De Vries R.P."/>
            <person name="Baker S.E."/>
            <person name="Andersen M.R."/>
        </authorList>
    </citation>
    <scope>NUCLEOTIDE SEQUENCE [LARGE SCALE GENOMIC DNA]</scope>
    <source>
        <strain evidence="7 8">CBS 588.65</strain>
    </source>
</reference>
<feature type="transmembrane region" description="Helical" evidence="6">
    <location>
        <begin position="37"/>
        <end position="59"/>
    </location>
</feature>
<keyword evidence="5 6" id="KW-0472">Membrane</keyword>